<evidence type="ECO:0000256" key="1">
    <source>
        <dbReference type="ARBA" id="ARBA00022884"/>
    </source>
</evidence>
<feature type="compositionally biased region" description="Gly residues" evidence="4">
    <location>
        <begin position="187"/>
        <end position="207"/>
    </location>
</feature>
<keyword evidence="2" id="KW-0479">Metal-binding</keyword>
<evidence type="ECO:0000259" key="5">
    <source>
        <dbReference type="PROSITE" id="PS50102"/>
    </source>
</evidence>
<evidence type="ECO:0000256" key="2">
    <source>
        <dbReference type="PROSITE-ProRule" id="PRU00047"/>
    </source>
</evidence>
<dbReference type="SUPFAM" id="SSF54928">
    <property type="entry name" value="RNA-binding domain, RBD"/>
    <property type="match status" value="2"/>
</dbReference>
<reference evidence="7 8" key="1">
    <citation type="submission" date="2024-05" db="EMBL/GenBank/DDBJ databases">
        <authorList>
            <person name="Wallberg A."/>
        </authorList>
    </citation>
    <scope>NUCLEOTIDE SEQUENCE [LARGE SCALE GENOMIC DNA]</scope>
</reference>
<dbReference type="InterPro" id="IPR035979">
    <property type="entry name" value="RBD_domain_sf"/>
</dbReference>
<gene>
    <name evidence="7" type="ORF">MNOR_LOCUS6630</name>
</gene>
<dbReference type="SMART" id="SM00343">
    <property type="entry name" value="ZnF_C2HC"/>
    <property type="match status" value="1"/>
</dbReference>
<dbReference type="InterPro" id="IPR001878">
    <property type="entry name" value="Znf_CCHC"/>
</dbReference>
<evidence type="ECO:0008006" key="9">
    <source>
        <dbReference type="Google" id="ProtNLM"/>
    </source>
</evidence>
<protein>
    <recommendedName>
        <fullName evidence="9">RNA-binding protein lark</fullName>
    </recommendedName>
</protein>
<dbReference type="Pfam" id="PF00098">
    <property type="entry name" value="zf-CCHC"/>
    <property type="match status" value="1"/>
</dbReference>
<dbReference type="PANTHER" id="PTHR48025">
    <property type="entry name" value="OS02G0815200 PROTEIN"/>
    <property type="match status" value="1"/>
</dbReference>
<name>A0AAV2Q3S2_MEGNR</name>
<dbReference type="PROSITE" id="PS50102">
    <property type="entry name" value="RRM"/>
    <property type="match status" value="2"/>
</dbReference>
<dbReference type="InterPro" id="IPR012677">
    <property type="entry name" value="Nucleotide-bd_a/b_plait_sf"/>
</dbReference>
<dbReference type="Gene3D" id="4.10.60.10">
    <property type="entry name" value="Zinc finger, CCHC-type"/>
    <property type="match status" value="1"/>
</dbReference>
<sequence length="333" mass="37605">MPVRGNTFKIFIGNLTDRTTGQDLRELFEDHGTVVEADVVDGKNFGFVHMEKEEDRKAAIDSLNGHNLHGRDISVEASKSRGGNKRTKIFIGNLHKDTTAGEIRELFEAHGKVNEADVLGNYSFVHMDSENDARRAIEALDGTELHGLRLRVQESTSRVRQGPGMGDSDSCFRCGSRGHWSKDCRNGGSGRGRGGGGGERFGGGGGRFDPYGGPPPRGYERDRMMRGMRDDSYDRYGDGPYVRRPLPPMRDDPYDRVPLPPRMRDVPYERRPMMSPNMDDPYERRMPPSMDLDYMRFGRRSPPRSSEREYGRYPPPPPPPIRGFLPASDRRPF</sequence>
<feature type="domain" description="RRM" evidence="5">
    <location>
        <begin position="8"/>
        <end position="80"/>
    </location>
</feature>
<evidence type="ECO:0000259" key="6">
    <source>
        <dbReference type="PROSITE" id="PS50158"/>
    </source>
</evidence>
<feature type="compositionally biased region" description="Basic and acidic residues" evidence="4">
    <location>
        <begin position="262"/>
        <end position="272"/>
    </location>
</feature>
<evidence type="ECO:0000256" key="3">
    <source>
        <dbReference type="PROSITE-ProRule" id="PRU00176"/>
    </source>
</evidence>
<dbReference type="PANTHER" id="PTHR48025:SF1">
    <property type="entry name" value="RRM DOMAIN-CONTAINING PROTEIN"/>
    <property type="match status" value="1"/>
</dbReference>
<dbReference type="Pfam" id="PF00076">
    <property type="entry name" value="RRM_1"/>
    <property type="match status" value="2"/>
</dbReference>
<feature type="compositionally biased region" description="Basic and acidic residues" evidence="4">
    <location>
        <begin position="218"/>
        <end position="237"/>
    </location>
</feature>
<evidence type="ECO:0000256" key="4">
    <source>
        <dbReference type="SAM" id="MobiDB-lite"/>
    </source>
</evidence>
<dbReference type="PROSITE" id="PS50158">
    <property type="entry name" value="ZF_CCHC"/>
    <property type="match status" value="1"/>
</dbReference>
<dbReference type="EMBL" id="CAXKWB010002765">
    <property type="protein sequence ID" value="CAL4067614.1"/>
    <property type="molecule type" value="Genomic_DNA"/>
</dbReference>
<dbReference type="GO" id="GO:0008270">
    <property type="term" value="F:zinc ion binding"/>
    <property type="evidence" value="ECO:0007669"/>
    <property type="project" value="UniProtKB-KW"/>
</dbReference>
<feature type="region of interest" description="Disordered" evidence="4">
    <location>
        <begin position="184"/>
        <end position="333"/>
    </location>
</feature>
<dbReference type="InterPro" id="IPR050502">
    <property type="entry name" value="Euk_RNA-bind_prot"/>
</dbReference>
<organism evidence="7 8">
    <name type="scientific">Meganyctiphanes norvegica</name>
    <name type="common">Northern krill</name>
    <name type="synonym">Thysanopoda norvegica</name>
    <dbReference type="NCBI Taxonomy" id="48144"/>
    <lineage>
        <taxon>Eukaryota</taxon>
        <taxon>Metazoa</taxon>
        <taxon>Ecdysozoa</taxon>
        <taxon>Arthropoda</taxon>
        <taxon>Crustacea</taxon>
        <taxon>Multicrustacea</taxon>
        <taxon>Malacostraca</taxon>
        <taxon>Eumalacostraca</taxon>
        <taxon>Eucarida</taxon>
        <taxon>Euphausiacea</taxon>
        <taxon>Euphausiidae</taxon>
        <taxon>Meganyctiphanes</taxon>
    </lineage>
</organism>
<keyword evidence="1 3" id="KW-0694">RNA-binding</keyword>
<comment type="caution">
    <text evidence="7">The sequence shown here is derived from an EMBL/GenBank/DDBJ whole genome shotgun (WGS) entry which is preliminary data.</text>
</comment>
<dbReference type="AlphaFoldDB" id="A0AAV2Q3S2"/>
<feature type="domain" description="RRM" evidence="5">
    <location>
        <begin position="87"/>
        <end position="157"/>
    </location>
</feature>
<accession>A0AAV2Q3S2</accession>
<keyword evidence="8" id="KW-1185">Reference proteome</keyword>
<evidence type="ECO:0000313" key="8">
    <source>
        <dbReference type="Proteomes" id="UP001497623"/>
    </source>
</evidence>
<dbReference type="GO" id="GO:0003729">
    <property type="term" value="F:mRNA binding"/>
    <property type="evidence" value="ECO:0007669"/>
    <property type="project" value="TreeGrafter"/>
</dbReference>
<keyword evidence="2" id="KW-0862">Zinc</keyword>
<evidence type="ECO:0000313" key="7">
    <source>
        <dbReference type="EMBL" id="CAL4067614.1"/>
    </source>
</evidence>
<feature type="domain" description="CCHC-type" evidence="6">
    <location>
        <begin position="171"/>
        <end position="186"/>
    </location>
</feature>
<keyword evidence="2" id="KW-0863">Zinc-finger</keyword>
<dbReference type="SMART" id="SM00360">
    <property type="entry name" value="RRM"/>
    <property type="match status" value="2"/>
</dbReference>
<dbReference type="Gene3D" id="3.30.70.330">
    <property type="match status" value="2"/>
</dbReference>
<dbReference type="Proteomes" id="UP001497623">
    <property type="component" value="Unassembled WGS sequence"/>
</dbReference>
<proteinExistence type="predicted"/>
<dbReference type="InterPro" id="IPR000504">
    <property type="entry name" value="RRM_dom"/>
</dbReference>
<dbReference type="GO" id="GO:0005634">
    <property type="term" value="C:nucleus"/>
    <property type="evidence" value="ECO:0007669"/>
    <property type="project" value="TreeGrafter"/>
</dbReference>